<evidence type="ECO:0000313" key="1">
    <source>
        <dbReference type="EMBL" id="KAJ8130727.1"/>
    </source>
</evidence>
<organism evidence="1 2">
    <name type="scientific">Lasiodiplodia mahajangana</name>
    <dbReference type="NCBI Taxonomy" id="1108764"/>
    <lineage>
        <taxon>Eukaryota</taxon>
        <taxon>Fungi</taxon>
        <taxon>Dikarya</taxon>
        <taxon>Ascomycota</taxon>
        <taxon>Pezizomycotina</taxon>
        <taxon>Dothideomycetes</taxon>
        <taxon>Dothideomycetes incertae sedis</taxon>
        <taxon>Botryosphaeriales</taxon>
        <taxon>Botryosphaeriaceae</taxon>
        <taxon>Lasiodiplodia</taxon>
    </lineage>
</organism>
<sequence>MADRKDIIRDWYKSIAANQSSSVFDDAFHEAKTNIFPSLISDVANGNLVSSKEGVEGLQQVVAKSMNQYESKHTQSKTAKWLRSFSQRVLVYEDVLDVLVQQHPEYVSLVWGTMKLLFIGVANHEATIRKLAKTLSKVADTLPRVKLTTILYPTDRMRAIVTELNTYILRFLIRAHAWYQEGSWKHIMHSFTRPPELRYDDLIEAIAEKSRAIDQLATSCQQAEFRDVHEKLNAIGDKMDTMFGVMNNKLEEMATSLKFHRDLSASDSFSWLSAFRDFFQRLSTRSTSAYVKVLLVTYGPGLPLSVSQNEHSEFVITANVDSSRKRRRGTQSDGVKRLGHQIKGGNREAIRKSISYARKNT</sequence>
<reference evidence="1" key="1">
    <citation type="submission" date="2022-12" db="EMBL/GenBank/DDBJ databases">
        <title>Genome Sequence of Lasiodiplodia mahajangana.</title>
        <authorList>
            <person name="Buettner E."/>
        </authorList>
    </citation>
    <scope>NUCLEOTIDE SEQUENCE</scope>
    <source>
        <strain evidence="1">VT137</strain>
    </source>
</reference>
<protein>
    <submittedName>
        <fullName evidence="1">Uncharacterized protein</fullName>
    </submittedName>
</protein>
<gene>
    <name evidence="1" type="ORF">O1611_g2901</name>
</gene>
<dbReference type="EMBL" id="JAPUUL010000436">
    <property type="protein sequence ID" value="KAJ8130727.1"/>
    <property type="molecule type" value="Genomic_DNA"/>
</dbReference>
<accession>A0ACC2JTR6</accession>
<proteinExistence type="predicted"/>
<name>A0ACC2JTR6_9PEZI</name>
<evidence type="ECO:0000313" key="2">
    <source>
        <dbReference type="Proteomes" id="UP001153332"/>
    </source>
</evidence>
<comment type="caution">
    <text evidence="1">The sequence shown here is derived from an EMBL/GenBank/DDBJ whole genome shotgun (WGS) entry which is preliminary data.</text>
</comment>
<dbReference type="Proteomes" id="UP001153332">
    <property type="component" value="Unassembled WGS sequence"/>
</dbReference>
<keyword evidence="2" id="KW-1185">Reference proteome</keyword>